<reference evidence="1 2" key="1">
    <citation type="submission" date="2019-02" db="EMBL/GenBank/DDBJ databases">
        <title>Deep-cultivation of Planctomycetes and their phenomic and genomic characterization uncovers novel biology.</title>
        <authorList>
            <person name="Wiegand S."/>
            <person name="Jogler M."/>
            <person name="Boedeker C."/>
            <person name="Pinto D."/>
            <person name="Vollmers J."/>
            <person name="Rivas-Marin E."/>
            <person name="Kohn T."/>
            <person name="Peeters S.H."/>
            <person name="Heuer A."/>
            <person name="Rast P."/>
            <person name="Oberbeckmann S."/>
            <person name="Bunk B."/>
            <person name="Jeske O."/>
            <person name="Meyerdierks A."/>
            <person name="Storesund J.E."/>
            <person name="Kallscheuer N."/>
            <person name="Luecker S."/>
            <person name="Lage O.M."/>
            <person name="Pohl T."/>
            <person name="Merkel B.J."/>
            <person name="Hornburger P."/>
            <person name="Mueller R.-W."/>
            <person name="Bruemmer F."/>
            <person name="Labrenz M."/>
            <person name="Spormann A.M."/>
            <person name="Op den Camp H."/>
            <person name="Overmann J."/>
            <person name="Amann R."/>
            <person name="Jetten M.S.M."/>
            <person name="Mascher T."/>
            <person name="Medema M.H."/>
            <person name="Devos D.P."/>
            <person name="Kaster A.-K."/>
            <person name="Ovreas L."/>
            <person name="Rohde M."/>
            <person name="Galperin M.Y."/>
            <person name="Jogler C."/>
        </authorList>
    </citation>
    <scope>NUCLEOTIDE SEQUENCE [LARGE SCALE GENOMIC DNA]</scope>
    <source>
        <strain evidence="1 2">Pan153</strain>
    </source>
</reference>
<dbReference type="Proteomes" id="UP000320839">
    <property type="component" value="Chromosome"/>
</dbReference>
<evidence type="ECO:0000313" key="2">
    <source>
        <dbReference type="Proteomes" id="UP000320839"/>
    </source>
</evidence>
<organism evidence="1 2">
    <name type="scientific">Gimesia panareensis</name>
    <dbReference type="NCBI Taxonomy" id="2527978"/>
    <lineage>
        <taxon>Bacteria</taxon>
        <taxon>Pseudomonadati</taxon>
        <taxon>Planctomycetota</taxon>
        <taxon>Planctomycetia</taxon>
        <taxon>Planctomycetales</taxon>
        <taxon>Planctomycetaceae</taxon>
        <taxon>Gimesia</taxon>
    </lineage>
</organism>
<accession>A0A518FKK8</accession>
<proteinExistence type="predicted"/>
<dbReference type="AlphaFoldDB" id="A0A518FKK8"/>
<dbReference type="EMBL" id="CP036317">
    <property type="protein sequence ID" value="QDV16843.1"/>
    <property type="molecule type" value="Genomic_DNA"/>
</dbReference>
<protein>
    <submittedName>
        <fullName evidence="1">Uncharacterized protein</fullName>
    </submittedName>
</protein>
<gene>
    <name evidence="1" type="ORF">Pan153_14760</name>
</gene>
<evidence type="ECO:0000313" key="1">
    <source>
        <dbReference type="EMBL" id="QDV16843.1"/>
    </source>
</evidence>
<sequence length="58" mass="6584">MEWWALVPPELLPPKRYSLKPGPTINSRFDFPSHSAPALALWRGKFPAQVELVPVTKD</sequence>
<name>A0A518FKK8_9PLAN</name>